<reference evidence="3 4" key="1">
    <citation type="submission" date="2024-03" db="EMBL/GenBank/DDBJ databases">
        <title>Draft genome sequence of Pseudonocardia nematodicida JCM 31783.</title>
        <authorList>
            <person name="Butdee W."/>
            <person name="Duangmal K."/>
        </authorList>
    </citation>
    <scope>NUCLEOTIDE SEQUENCE [LARGE SCALE GENOMIC DNA]</scope>
    <source>
        <strain evidence="3 4">JCM 31783</strain>
    </source>
</reference>
<feature type="transmembrane region" description="Helical" evidence="2">
    <location>
        <begin position="12"/>
        <end position="31"/>
    </location>
</feature>
<feature type="compositionally biased region" description="Pro residues" evidence="1">
    <location>
        <begin position="113"/>
        <end position="131"/>
    </location>
</feature>
<evidence type="ECO:0000256" key="2">
    <source>
        <dbReference type="SAM" id="Phobius"/>
    </source>
</evidence>
<keyword evidence="4" id="KW-1185">Reference proteome</keyword>
<keyword evidence="2" id="KW-0472">Membrane</keyword>
<dbReference type="RefSeq" id="WP_349301734.1">
    <property type="nucleotide sequence ID" value="NZ_JBEDNQ010000016.1"/>
</dbReference>
<keyword evidence="2" id="KW-0812">Transmembrane</keyword>
<proteinExistence type="predicted"/>
<gene>
    <name evidence="3" type="ORF">WIS52_29715</name>
</gene>
<evidence type="ECO:0000313" key="3">
    <source>
        <dbReference type="EMBL" id="MEQ3554663.1"/>
    </source>
</evidence>
<evidence type="ECO:0000313" key="4">
    <source>
        <dbReference type="Proteomes" id="UP001494902"/>
    </source>
</evidence>
<sequence length="131" mass="13909">MPPHRDWTRRGAGRALLYWPIVAFLLVAAFPAVAVPLMIGSGFALLTIGLVGGMIGKRRRARKLARARQAPADVVRPAVPAADAFWPTGRHARQARTTGRASEEPADTGSPVTPDPVTPNPVIPPPTPRAA</sequence>
<organism evidence="3 4">
    <name type="scientific">Pseudonocardia nematodicida</name>
    <dbReference type="NCBI Taxonomy" id="1206997"/>
    <lineage>
        <taxon>Bacteria</taxon>
        <taxon>Bacillati</taxon>
        <taxon>Actinomycetota</taxon>
        <taxon>Actinomycetes</taxon>
        <taxon>Pseudonocardiales</taxon>
        <taxon>Pseudonocardiaceae</taxon>
        <taxon>Pseudonocardia</taxon>
    </lineage>
</organism>
<protein>
    <submittedName>
        <fullName evidence="3">Uncharacterized protein</fullName>
    </submittedName>
</protein>
<keyword evidence="2" id="KW-1133">Transmembrane helix</keyword>
<feature type="region of interest" description="Disordered" evidence="1">
    <location>
        <begin position="85"/>
        <end position="131"/>
    </location>
</feature>
<evidence type="ECO:0000256" key="1">
    <source>
        <dbReference type="SAM" id="MobiDB-lite"/>
    </source>
</evidence>
<feature type="transmembrane region" description="Helical" evidence="2">
    <location>
        <begin position="37"/>
        <end position="56"/>
    </location>
</feature>
<dbReference type="Proteomes" id="UP001494902">
    <property type="component" value="Unassembled WGS sequence"/>
</dbReference>
<accession>A0ABV1KJN1</accession>
<comment type="caution">
    <text evidence="3">The sequence shown here is derived from an EMBL/GenBank/DDBJ whole genome shotgun (WGS) entry which is preliminary data.</text>
</comment>
<name>A0ABV1KJN1_9PSEU</name>
<dbReference type="EMBL" id="JBEDNQ010000016">
    <property type="protein sequence ID" value="MEQ3554663.1"/>
    <property type="molecule type" value="Genomic_DNA"/>
</dbReference>